<sequence length="153" mass="15843">MGWFRRSAPEPPPSPSGPAITELNDAERAWVAESLAAQRAGGVADGDIVALGAAYDGALGGWLALPPEERPGPNDAINRFGIGFGEHLRLNAGLAWVVASDEYGTELALHGQPGDVELYPANLVAKRWVAGETGVLPGLAAELIGRVAQVRGG</sequence>
<dbReference type="AlphaFoldDB" id="A0A7W9GQ69"/>
<feature type="domain" description="DUF3806" evidence="2">
    <location>
        <begin position="74"/>
        <end position="133"/>
    </location>
</feature>
<feature type="region of interest" description="Disordered" evidence="1">
    <location>
        <begin position="1"/>
        <end position="21"/>
    </location>
</feature>
<name>A0A7W9GQ69_9ACTN</name>
<proteinExistence type="predicted"/>
<organism evidence="3 4">
    <name type="scientific">Jiangella mangrovi</name>
    <dbReference type="NCBI Taxonomy" id="1524084"/>
    <lineage>
        <taxon>Bacteria</taxon>
        <taxon>Bacillati</taxon>
        <taxon>Actinomycetota</taxon>
        <taxon>Actinomycetes</taxon>
        <taxon>Jiangellales</taxon>
        <taxon>Jiangellaceae</taxon>
        <taxon>Jiangella</taxon>
    </lineage>
</organism>
<keyword evidence="4" id="KW-1185">Reference proteome</keyword>
<dbReference type="EMBL" id="JACHMM010000001">
    <property type="protein sequence ID" value="MBB5788030.1"/>
    <property type="molecule type" value="Genomic_DNA"/>
</dbReference>
<protein>
    <recommendedName>
        <fullName evidence="2">DUF3806 domain-containing protein</fullName>
    </recommendedName>
</protein>
<comment type="caution">
    <text evidence="3">The sequence shown here is derived from an EMBL/GenBank/DDBJ whole genome shotgun (WGS) entry which is preliminary data.</text>
</comment>
<reference evidence="3 4" key="1">
    <citation type="submission" date="2020-08" db="EMBL/GenBank/DDBJ databases">
        <title>Sequencing the genomes of 1000 actinobacteria strains.</title>
        <authorList>
            <person name="Klenk H.-P."/>
        </authorList>
    </citation>
    <scope>NUCLEOTIDE SEQUENCE [LARGE SCALE GENOMIC DNA]</scope>
    <source>
        <strain evidence="3 4">DSM 102122</strain>
    </source>
</reference>
<evidence type="ECO:0000313" key="4">
    <source>
        <dbReference type="Proteomes" id="UP000542813"/>
    </source>
</evidence>
<dbReference type="Pfam" id="PF12713">
    <property type="entry name" value="DUF3806"/>
    <property type="match status" value="1"/>
</dbReference>
<evidence type="ECO:0000256" key="1">
    <source>
        <dbReference type="SAM" id="MobiDB-lite"/>
    </source>
</evidence>
<evidence type="ECO:0000259" key="2">
    <source>
        <dbReference type="Pfam" id="PF12713"/>
    </source>
</evidence>
<gene>
    <name evidence="3" type="ORF">HD601_002605</name>
</gene>
<dbReference type="RefSeq" id="WP_184822478.1">
    <property type="nucleotide sequence ID" value="NZ_JACHMM010000001.1"/>
</dbReference>
<evidence type="ECO:0000313" key="3">
    <source>
        <dbReference type="EMBL" id="MBB5788030.1"/>
    </source>
</evidence>
<dbReference type="InterPro" id="IPR024266">
    <property type="entry name" value="DUF3806"/>
</dbReference>
<dbReference type="Proteomes" id="UP000542813">
    <property type="component" value="Unassembled WGS sequence"/>
</dbReference>
<accession>A0A7W9GQ69</accession>